<sequence length="48" mass="4944">PFSSTGLHSALTMSSLLTQPFYLLATCPALSSTNAVCLPCPGLASLYP</sequence>
<accession>A0A453LDH2</accession>
<name>A0A453LDH2_AEGTS</name>
<evidence type="ECO:0000313" key="2">
    <source>
        <dbReference type="Proteomes" id="UP000015105"/>
    </source>
</evidence>
<proteinExistence type="predicted"/>
<dbReference type="EnsemblPlants" id="AET5Gv20724700.13">
    <property type="protein sequence ID" value="AET5Gv20724700.13"/>
    <property type="gene ID" value="AET5Gv20724700"/>
</dbReference>
<reference evidence="2" key="2">
    <citation type="journal article" date="2017" name="Nat. Plants">
        <title>The Aegilops tauschii genome reveals multiple impacts of transposons.</title>
        <authorList>
            <person name="Zhao G."/>
            <person name="Zou C."/>
            <person name="Li K."/>
            <person name="Wang K."/>
            <person name="Li T."/>
            <person name="Gao L."/>
            <person name="Zhang X."/>
            <person name="Wang H."/>
            <person name="Yang Z."/>
            <person name="Liu X."/>
            <person name="Jiang W."/>
            <person name="Mao L."/>
            <person name="Kong X."/>
            <person name="Jiao Y."/>
            <person name="Jia J."/>
        </authorList>
    </citation>
    <scope>NUCLEOTIDE SEQUENCE [LARGE SCALE GENOMIC DNA]</scope>
    <source>
        <strain evidence="2">cv. AL8/78</strain>
    </source>
</reference>
<dbReference type="Proteomes" id="UP000015105">
    <property type="component" value="Chromosome 5D"/>
</dbReference>
<keyword evidence="2" id="KW-1185">Reference proteome</keyword>
<dbReference type="AlphaFoldDB" id="A0A453LDH2"/>
<reference evidence="1" key="5">
    <citation type="journal article" date="2021" name="G3 (Bethesda)">
        <title>Aegilops tauschii genome assembly Aet v5.0 features greater sequence contiguity and improved annotation.</title>
        <authorList>
            <person name="Wang L."/>
            <person name="Zhu T."/>
            <person name="Rodriguez J.C."/>
            <person name="Deal K.R."/>
            <person name="Dubcovsky J."/>
            <person name="McGuire P.E."/>
            <person name="Lux T."/>
            <person name="Spannagl M."/>
            <person name="Mayer K.F.X."/>
            <person name="Baldrich P."/>
            <person name="Meyers B.C."/>
            <person name="Huo N."/>
            <person name="Gu Y.Q."/>
            <person name="Zhou H."/>
            <person name="Devos K.M."/>
            <person name="Bennetzen J.L."/>
            <person name="Unver T."/>
            <person name="Budak H."/>
            <person name="Gulick P.J."/>
            <person name="Galiba G."/>
            <person name="Kalapos B."/>
            <person name="Nelson D.R."/>
            <person name="Li P."/>
            <person name="You F.M."/>
            <person name="Luo M.C."/>
            <person name="Dvorak J."/>
        </authorList>
    </citation>
    <scope>NUCLEOTIDE SEQUENCE [LARGE SCALE GENOMIC DNA]</scope>
    <source>
        <strain evidence="1">cv. AL8/78</strain>
    </source>
</reference>
<organism evidence="1 2">
    <name type="scientific">Aegilops tauschii subsp. strangulata</name>
    <name type="common">Goatgrass</name>
    <dbReference type="NCBI Taxonomy" id="200361"/>
    <lineage>
        <taxon>Eukaryota</taxon>
        <taxon>Viridiplantae</taxon>
        <taxon>Streptophyta</taxon>
        <taxon>Embryophyta</taxon>
        <taxon>Tracheophyta</taxon>
        <taxon>Spermatophyta</taxon>
        <taxon>Magnoliopsida</taxon>
        <taxon>Liliopsida</taxon>
        <taxon>Poales</taxon>
        <taxon>Poaceae</taxon>
        <taxon>BOP clade</taxon>
        <taxon>Pooideae</taxon>
        <taxon>Triticodae</taxon>
        <taxon>Triticeae</taxon>
        <taxon>Triticinae</taxon>
        <taxon>Aegilops</taxon>
    </lineage>
</organism>
<protein>
    <submittedName>
        <fullName evidence="1">Uncharacterized protein</fullName>
    </submittedName>
</protein>
<reference evidence="1" key="4">
    <citation type="submission" date="2019-03" db="UniProtKB">
        <authorList>
            <consortium name="EnsemblPlants"/>
        </authorList>
    </citation>
    <scope>IDENTIFICATION</scope>
</reference>
<evidence type="ECO:0000313" key="1">
    <source>
        <dbReference type="EnsemblPlants" id="AET5Gv20724700.13"/>
    </source>
</evidence>
<dbReference type="Gramene" id="AET5Gv20724700.13">
    <property type="protein sequence ID" value="AET5Gv20724700.13"/>
    <property type="gene ID" value="AET5Gv20724700"/>
</dbReference>
<reference evidence="2" key="1">
    <citation type="journal article" date="2014" name="Science">
        <title>Ancient hybridizations among the ancestral genomes of bread wheat.</title>
        <authorList>
            <consortium name="International Wheat Genome Sequencing Consortium,"/>
            <person name="Marcussen T."/>
            <person name="Sandve S.R."/>
            <person name="Heier L."/>
            <person name="Spannagl M."/>
            <person name="Pfeifer M."/>
            <person name="Jakobsen K.S."/>
            <person name="Wulff B.B."/>
            <person name="Steuernagel B."/>
            <person name="Mayer K.F."/>
            <person name="Olsen O.A."/>
        </authorList>
    </citation>
    <scope>NUCLEOTIDE SEQUENCE [LARGE SCALE GENOMIC DNA]</scope>
    <source>
        <strain evidence="2">cv. AL8/78</strain>
    </source>
</reference>
<reference evidence="1" key="3">
    <citation type="journal article" date="2017" name="Nature">
        <title>Genome sequence of the progenitor of the wheat D genome Aegilops tauschii.</title>
        <authorList>
            <person name="Luo M.C."/>
            <person name="Gu Y.Q."/>
            <person name="Puiu D."/>
            <person name="Wang H."/>
            <person name="Twardziok S.O."/>
            <person name="Deal K.R."/>
            <person name="Huo N."/>
            <person name="Zhu T."/>
            <person name="Wang L."/>
            <person name="Wang Y."/>
            <person name="McGuire P.E."/>
            <person name="Liu S."/>
            <person name="Long H."/>
            <person name="Ramasamy R.K."/>
            <person name="Rodriguez J.C."/>
            <person name="Van S.L."/>
            <person name="Yuan L."/>
            <person name="Wang Z."/>
            <person name="Xia Z."/>
            <person name="Xiao L."/>
            <person name="Anderson O.D."/>
            <person name="Ouyang S."/>
            <person name="Liang Y."/>
            <person name="Zimin A.V."/>
            <person name="Pertea G."/>
            <person name="Qi P."/>
            <person name="Bennetzen J.L."/>
            <person name="Dai X."/>
            <person name="Dawson M.W."/>
            <person name="Muller H.G."/>
            <person name="Kugler K."/>
            <person name="Rivarola-Duarte L."/>
            <person name="Spannagl M."/>
            <person name="Mayer K.F.X."/>
            <person name="Lu F.H."/>
            <person name="Bevan M.W."/>
            <person name="Leroy P."/>
            <person name="Li P."/>
            <person name="You F.M."/>
            <person name="Sun Q."/>
            <person name="Liu Z."/>
            <person name="Lyons E."/>
            <person name="Wicker T."/>
            <person name="Salzberg S.L."/>
            <person name="Devos K.M."/>
            <person name="Dvorak J."/>
        </authorList>
    </citation>
    <scope>NUCLEOTIDE SEQUENCE [LARGE SCALE GENOMIC DNA]</scope>
    <source>
        <strain evidence="1">cv. AL8/78</strain>
    </source>
</reference>